<evidence type="ECO:0008006" key="10">
    <source>
        <dbReference type="Google" id="ProtNLM"/>
    </source>
</evidence>
<feature type="transmembrane region" description="Helical" evidence="7">
    <location>
        <begin position="414"/>
        <end position="435"/>
    </location>
</feature>
<keyword evidence="9" id="KW-1185">Reference proteome</keyword>
<dbReference type="CDD" id="cd06173">
    <property type="entry name" value="MFS_MefA_like"/>
    <property type="match status" value="1"/>
</dbReference>
<protein>
    <recommendedName>
        <fullName evidence="10">Major facilitator superfamily (MFS) profile domain-containing protein</fullName>
    </recommendedName>
</protein>
<evidence type="ECO:0000256" key="6">
    <source>
        <dbReference type="ARBA" id="ARBA00023136"/>
    </source>
</evidence>
<feature type="transmembrane region" description="Helical" evidence="7">
    <location>
        <begin position="120"/>
        <end position="143"/>
    </location>
</feature>
<evidence type="ECO:0000256" key="1">
    <source>
        <dbReference type="ARBA" id="ARBA00004651"/>
    </source>
</evidence>
<evidence type="ECO:0000256" key="2">
    <source>
        <dbReference type="ARBA" id="ARBA00022448"/>
    </source>
</evidence>
<name>A0AA88GBB9_NAELO</name>
<dbReference type="GeneID" id="68103275"/>
<dbReference type="AlphaFoldDB" id="A0AA88GBB9"/>
<dbReference type="SUPFAM" id="SSF103473">
    <property type="entry name" value="MFS general substrate transporter"/>
    <property type="match status" value="1"/>
</dbReference>
<evidence type="ECO:0000256" key="4">
    <source>
        <dbReference type="ARBA" id="ARBA00022692"/>
    </source>
</evidence>
<keyword evidence="2" id="KW-0813">Transport</keyword>
<evidence type="ECO:0000256" key="3">
    <source>
        <dbReference type="ARBA" id="ARBA00022475"/>
    </source>
</evidence>
<dbReference type="EMBL" id="PYSW02000045">
    <property type="protein sequence ID" value="KAG2374537.1"/>
    <property type="molecule type" value="Genomic_DNA"/>
</dbReference>
<dbReference type="InterPro" id="IPR036259">
    <property type="entry name" value="MFS_trans_sf"/>
</dbReference>
<feature type="transmembrane region" description="Helical" evidence="7">
    <location>
        <begin position="155"/>
        <end position="177"/>
    </location>
</feature>
<proteinExistence type="predicted"/>
<dbReference type="InterPro" id="IPR011701">
    <property type="entry name" value="MFS"/>
</dbReference>
<keyword evidence="4 7" id="KW-0812">Transmembrane</keyword>
<dbReference type="PANTHER" id="PTHR43266:SF2">
    <property type="entry name" value="MAJOR FACILITATOR SUPERFAMILY (MFS) PROFILE DOMAIN-CONTAINING PROTEIN"/>
    <property type="match status" value="1"/>
</dbReference>
<dbReference type="Pfam" id="PF07690">
    <property type="entry name" value="MFS_1"/>
    <property type="match status" value="1"/>
</dbReference>
<organism evidence="8 9">
    <name type="scientific">Naegleria lovaniensis</name>
    <name type="common">Amoeba</name>
    <dbReference type="NCBI Taxonomy" id="51637"/>
    <lineage>
        <taxon>Eukaryota</taxon>
        <taxon>Discoba</taxon>
        <taxon>Heterolobosea</taxon>
        <taxon>Tetramitia</taxon>
        <taxon>Eutetramitia</taxon>
        <taxon>Vahlkampfiidae</taxon>
        <taxon>Naegleria</taxon>
    </lineage>
</organism>
<feature type="transmembrane region" description="Helical" evidence="7">
    <location>
        <begin position="355"/>
        <end position="376"/>
    </location>
</feature>
<gene>
    <name evidence="8" type="ORF">C9374_010821</name>
</gene>
<evidence type="ECO:0000313" key="9">
    <source>
        <dbReference type="Proteomes" id="UP000816034"/>
    </source>
</evidence>
<reference evidence="8 9" key="1">
    <citation type="journal article" date="2018" name="BMC Genomics">
        <title>The genome of Naegleria lovaniensis, the basis for a comparative approach to unravel pathogenicity factors of the human pathogenic amoeba N. fowleri.</title>
        <authorList>
            <person name="Liechti N."/>
            <person name="Schurch N."/>
            <person name="Bruggmann R."/>
            <person name="Wittwer M."/>
        </authorList>
    </citation>
    <scope>NUCLEOTIDE SEQUENCE [LARGE SCALE GENOMIC DNA]</scope>
    <source>
        <strain evidence="8 9">ATCC 30569</strain>
    </source>
</reference>
<feature type="transmembrane region" description="Helical" evidence="7">
    <location>
        <begin position="313"/>
        <end position="335"/>
    </location>
</feature>
<feature type="transmembrane region" description="Helical" evidence="7">
    <location>
        <begin position="388"/>
        <end position="408"/>
    </location>
</feature>
<keyword evidence="3" id="KW-1003">Cell membrane</keyword>
<dbReference type="Gene3D" id="1.20.1250.20">
    <property type="entry name" value="MFS general substrate transporter like domains"/>
    <property type="match status" value="1"/>
</dbReference>
<dbReference type="GO" id="GO:0022857">
    <property type="term" value="F:transmembrane transporter activity"/>
    <property type="evidence" value="ECO:0007669"/>
    <property type="project" value="InterPro"/>
</dbReference>
<dbReference type="GO" id="GO:0005886">
    <property type="term" value="C:plasma membrane"/>
    <property type="evidence" value="ECO:0007669"/>
    <property type="project" value="UniProtKB-SubCell"/>
</dbReference>
<accession>A0AA88GBB9</accession>
<comment type="caution">
    <text evidence="8">The sequence shown here is derived from an EMBL/GenBank/DDBJ whole genome shotgun (WGS) entry which is preliminary data.</text>
</comment>
<feature type="transmembrane region" description="Helical" evidence="7">
    <location>
        <begin position="447"/>
        <end position="466"/>
    </location>
</feature>
<comment type="subcellular location">
    <subcellularLocation>
        <location evidence="1">Cell membrane</location>
        <topology evidence="1">Multi-pass membrane protein</topology>
    </subcellularLocation>
</comment>
<feature type="transmembrane region" description="Helical" evidence="7">
    <location>
        <begin position="93"/>
        <end position="114"/>
    </location>
</feature>
<feature type="transmembrane region" description="Helical" evidence="7">
    <location>
        <begin position="255"/>
        <end position="275"/>
    </location>
</feature>
<feature type="transmembrane region" description="Helical" evidence="7">
    <location>
        <begin position="486"/>
        <end position="508"/>
    </location>
</feature>
<feature type="transmembrane region" description="Helical" evidence="7">
    <location>
        <begin position="229"/>
        <end position="249"/>
    </location>
</feature>
<dbReference type="PANTHER" id="PTHR43266">
    <property type="entry name" value="MACROLIDE-EFFLUX PROTEIN"/>
    <property type="match status" value="1"/>
</dbReference>
<sequence>MMQPYVIVTPNTTIQPSSSLEEIPHHEMNQDTHHHEEILEHKTIPEQPHETAVQGTAMTTMGEYGQLDAESSKPVLQRNPYISLLFHNKRFMMIWMAGVLSGMGNYFSEIGVIYEVENRATFGFATGALFISIFAPSCLAMPLAGVCSDLFDRRIVLIIANILRGIVAFCLPFGFLIQHLGNGPLFAFYYMEMFFMFFINAFYDACRGCLLPLVVDHHDLIACNALDSLTWLFCSYAGAALGGLIRASFGLLTVYLMNGMLFVFALALTIGLMWFPELNPPKPANTPKGLALVRHSIVELYQGFKLLLGGRGYLLSFAVMKLIGSFIWASVEFINVKISEFPIVTIGNSPENTNTIAYCLFGVGSGIAPMLCELILGNRIRRSLRSAFWLRFVILICFLFLPLGFLLMTFTIHVSMFMIGSFILGSAAGVIWVYSMSAIEQLTPNHFLGRVTAFDICFGFGAGQALGVMVPSPLLYDVMGLKQPHLLALVMFCLGWVVFVCWVIWFYLTRNINQHYHQEVMQREVHSGNVVKDLPKR</sequence>
<keyword evidence="6 7" id="KW-0472">Membrane</keyword>
<dbReference type="RefSeq" id="XP_044543711.1">
    <property type="nucleotide sequence ID" value="XM_044686408.1"/>
</dbReference>
<evidence type="ECO:0000256" key="7">
    <source>
        <dbReference type="SAM" id="Phobius"/>
    </source>
</evidence>
<dbReference type="Proteomes" id="UP000816034">
    <property type="component" value="Unassembled WGS sequence"/>
</dbReference>
<keyword evidence="5 7" id="KW-1133">Transmembrane helix</keyword>
<evidence type="ECO:0000256" key="5">
    <source>
        <dbReference type="ARBA" id="ARBA00022989"/>
    </source>
</evidence>
<evidence type="ECO:0000313" key="8">
    <source>
        <dbReference type="EMBL" id="KAG2374537.1"/>
    </source>
</evidence>